<evidence type="ECO:0000313" key="1">
    <source>
        <dbReference type="EMBL" id="SOQ47544.1"/>
    </source>
</evidence>
<accession>A0A2H1W4W9</accession>
<proteinExistence type="predicted"/>
<protein>
    <submittedName>
        <fullName evidence="1">SFRICE_006148</fullName>
    </submittedName>
</protein>
<gene>
    <name evidence="1" type="ORF">SFRICE_006148</name>
</gene>
<reference evidence="1" key="1">
    <citation type="submission" date="2016-07" db="EMBL/GenBank/DDBJ databases">
        <authorList>
            <person name="Bretaudeau A."/>
        </authorList>
    </citation>
    <scope>NUCLEOTIDE SEQUENCE</scope>
    <source>
        <strain evidence="1">Rice</strain>
        <tissue evidence="1">Whole body</tissue>
    </source>
</reference>
<dbReference type="EMBL" id="ODYU01006045">
    <property type="protein sequence ID" value="SOQ47544.1"/>
    <property type="molecule type" value="Genomic_DNA"/>
</dbReference>
<name>A0A2H1W4W9_SPOFR</name>
<sequence length="89" mass="10795">MTISFDTRYNCTFKCETYIFKDYVCICVCFRLDKICLVRLKPLYTRPGDKHCTSTFDETICREITIHLFFYTCILIFVRREYFEVVNNL</sequence>
<dbReference type="AlphaFoldDB" id="A0A2H1W4W9"/>
<organism evidence="1">
    <name type="scientific">Spodoptera frugiperda</name>
    <name type="common">Fall armyworm</name>
    <dbReference type="NCBI Taxonomy" id="7108"/>
    <lineage>
        <taxon>Eukaryota</taxon>
        <taxon>Metazoa</taxon>
        <taxon>Ecdysozoa</taxon>
        <taxon>Arthropoda</taxon>
        <taxon>Hexapoda</taxon>
        <taxon>Insecta</taxon>
        <taxon>Pterygota</taxon>
        <taxon>Neoptera</taxon>
        <taxon>Endopterygota</taxon>
        <taxon>Lepidoptera</taxon>
        <taxon>Glossata</taxon>
        <taxon>Ditrysia</taxon>
        <taxon>Noctuoidea</taxon>
        <taxon>Noctuidae</taxon>
        <taxon>Amphipyrinae</taxon>
        <taxon>Spodoptera</taxon>
    </lineage>
</organism>